<keyword evidence="5 8" id="KW-0472">Membrane</keyword>
<organism evidence="10">
    <name type="scientific">freshwater metagenome</name>
    <dbReference type="NCBI Taxonomy" id="449393"/>
    <lineage>
        <taxon>unclassified sequences</taxon>
        <taxon>metagenomes</taxon>
        <taxon>ecological metagenomes</taxon>
    </lineage>
</organism>
<evidence type="ECO:0000256" key="1">
    <source>
        <dbReference type="ARBA" id="ARBA00004651"/>
    </source>
</evidence>
<evidence type="ECO:0000256" key="8">
    <source>
        <dbReference type="SAM" id="Phobius"/>
    </source>
</evidence>
<dbReference type="Pfam" id="PF02537">
    <property type="entry name" value="CRCB"/>
    <property type="match status" value="1"/>
</dbReference>
<dbReference type="GO" id="GO:0005886">
    <property type="term" value="C:plasma membrane"/>
    <property type="evidence" value="ECO:0007669"/>
    <property type="project" value="UniProtKB-SubCell"/>
</dbReference>
<keyword evidence="2" id="KW-1003">Cell membrane</keyword>
<evidence type="ECO:0000256" key="2">
    <source>
        <dbReference type="ARBA" id="ARBA00022475"/>
    </source>
</evidence>
<dbReference type="EMBL" id="CAFBNG010000002">
    <property type="protein sequence ID" value="CAB4930258.1"/>
    <property type="molecule type" value="Genomic_DNA"/>
</dbReference>
<comment type="subcellular location">
    <subcellularLocation>
        <location evidence="1">Cell membrane</location>
        <topology evidence="1">Multi-pass membrane protein</topology>
    </subcellularLocation>
</comment>
<feature type="transmembrane region" description="Helical" evidence="8">
    <location>
        <begin position="91"/>
        <end position="111"/>
    </location>
</feature>
<gene>
    <name evidence="9" type="ORF">UFOPK3774_00024</name>
    <name evidence="10" type="ORF">UFOPK4049_00358</name>
</gene>
<dbReference type="InterPro" id="IPR003691">
    <property type="entry name" value="FluC"/>
</dbReference>
<dbReference type="PANTHER" id="PTHR28259:SF1">
    <property type="entry name" value="FLUORIDE EXPORT PROTEIN 1-RELATED"/>
    <property type="match status" value="1"/>
</dbReference>
<evidence type="ECO:0000256" key="4">
    <source>
        <dbReference type="ARBA" id="ARBA00022989"/>
    </source>
</evidence>
<evidence type="ECO:0000313" key="10">
    <source>
        <dbReference type="EMBL" id="CAB4999742.1"/>
    </source>
</evidence>
<keyword evidence="3 8" id="KW-0812">Transmembrane</keyword>
<evidence type="ECO:0000256" key="5">
    <source>
        <dbReference type="ARBA" id="ARBA00023136"/>
    </source>
</evidence>
<evidence type="ECO:0000256" key="3">
    <source>
        <dbReference type="ARBA" id="ARBA00022692"/>
    </source>
</evidence>
<proteinExistence type="inferred from homology"/>
<dbReference type="HAMAP" id="MF_00454">
    <property type="entry name" value="FluC"/>
    <property type="match status" value="1"/>
</dbReference>
<reference evidence="10" key="1">
    <citation type="submission" date="2020-05" db="EMBL/GenBank/DDBJ databases">
        <authorList>
            <person name="Chiriac C."/>
            <person name="Salcher M."/>
            <person name="Ghai R."/>
            <person name="Kavagutti S V."/>
        </authorList>
    </citation>
    <scope>NUCLEOTIDE SEQUENCE</scope>
</reference>
<dbReference type="EMBL" id="CAFBPB010000030">
    <property type="protein sequence ID" value="CAB4999742.1"/>
    <property type="molecule type" value="Genomic_DNA"/>
</dbReference>
<feature type="transmembrane region" description="Helical" evidence="8">
    <location>
        <begin position="55"/>
        <end position="79"/>
    </location>
</feature>
<sequence>MNALYVILGAAIGAPLRFWIDQKLRARHRFPYGILVVNVVGSFIIGLAIGSGESIHSFVATGFAGALTTWSTFILDLYLAYELKRYKELALNLGISLILGLSAAWLGIQLIS</sequence>
<evidence type="ECO:0000313" key="9">
    <source>
        <dbReference type="EMBL" id="CAB4930258.1"/>
    </source>
</evidence>
<feature type="transmembrane region" description="Helical" evidence="8">
    <location>
        <begin position="30"/>
        <end position="49"/>
    </location>
</feature>
<dbReference type="GO" id="GO:1903425">
    <property type="term" value="F:fluoride transmembrane transporter activity"/>
    <property type="evidence" value="ECO:0007669"/>
    <property type="project" value="TreeGrafter"/>
</dbReference>
<name>A0A6J7PAH3_9ZZZZ</name>
<evidence type="ECO:0000256" key="7">
    <source>
        <dbReference type="ARBA" id="ARBA00035585"/>
    </source>
</evidence>
<evidence type="ECO:0000256" key="6">
    <source>
        <dbReference type="ARBA" id="ARBA00035120"/>
    </source>
</evidence>
<dbReference type="PANTHER" id="PTHR28259">
    <property type="entry name" value="FLUORIDE EXPORT PROTEIN 1-RELATED"/>
    <property type="match status" value="1"/>
</dbReference>
<comment type="catalytic activity">
    <reaction evidence="7">
        <text>fluoride(in) = fluoride(out)</text>
        <dbReference type="Rhea" id="RHEA:76159"/>
        <dbReference type="ChEBI" id="CHEBI:17051"/>
    </reaction>
    <physiologicalReaction direction="left-to-right" evidence="7">
        <dbReference type="Rhea" id="RHEA:76160"/>
    </physiologicalReaction>
</comment>
<accession>A0A6J7PAH3</accession>
<dbReference type="AlphaFoldDB" id="A0A6J7PAH3"/>
<comment type="similarity">
    <text evidence="6">Belongs to the fluoride channel Fluc/FEX (TC 1.A.43) family.</text>
</comment>
<keyword evidence="4 8" id="KW-1133">Transmembrane helix</keyword>
<protein>
    <submittedName>
        <fullName evidence="10">Unannotated protein</fullName>
    </submittedName>
</protein>